<dbReference type="SUPFAM" id="SSF56281">
    <property type="entry name" value="Metallo-hydrolase/oxidoreductase"/>
    <property type="match status" value="1"/>
</dbReference>
<keyword evidence="3" id="KW-0479">Metal-binding</keyword>
<reference evidence="7 8" key="1">
    <citation type="submission" date="2016-07" db="EMBL/GenBank/DDBJ databases">
        <title>Draft genome of the white-rot fungus Obba rivulosa 3A-2.</title>
        <authorList>
            <consortium name="DOE Joint Genome Institute"/>
            <person name="Miettinen O."/>
            <person name="Riley R."/>
            <person name="Acob R."/>
            <person name="Barry K."/>
            <person name="Cullen D."/>
            <person name="De Vries R."/>
            <person name="Hainaut M."/>
            <person name="Hatakka A."/>
            <person name="Henrissat B."/>
            <person name="Hilden K."/>
            <person name="Kuo R."/>
            <person name="Labutti K."/>
            <person name="Lipzen A."/>
            <person name="Makela M.R."/>
            <person name="Sandor L."/>
            <person name="Spatafora J.W."/>
            <person name="Grigoriev I.V."/>
            <person name="Hibbett D.S."/>
        </authorList>
    </citation>
    <scope>NUCLEOTIDE SEQUENCE [LARGE SCALE GENOMIC DNA]</scope>
    <source>
        <strain evidence="7 8">3A-2</strain>
    </source>
</reference>
<keyword evidence="4 7" id="KW-0378">Hydrolase</keyword>
<dbReference type="InterPro" id="IPR001279">
    <property type="entry name" value="Metallo-B-lactamas"/>
</dbReference>
<dbReference type="CDD" id="cd07730">
    <property type="entry name" value="metallo-hydrolase-like_MBL-fold"/>
    <property type="match status" value="1"/>
</dbReference>
<keyword evidence="5" id="KW-0862">Zinc</keyword>
<organism evidence="7 8">
    <name type="scientific">Obba rivulosa</name>
    <dbReference type="NCBI Taxonomy" id="1052685"/>
    <lineage>
        <taxon>Eukaryota</taxon>
        <taxon>Fungi</taxon>
        <taxon>Dikarya</taxon>
        <taxon>Basidiomycota</taxon>
        <taxon>Agaricomycotina</taxon>
        <taxon>Agaricomycetes</taxon>
        <taxon>Polyporales</taxon>
        <taxon>Gelatoporiaceae</taxon>
        <taxon>Obba</taxon>
    </lineage>
</organism>
<evidence type="ECO:0000313" key="7">
    <source>
        <dbReference type="EMBL" id="OCH89775.1"/>
    </source>
</evidence>
<dbReference type="AlphaFoldDB" id="A0A8E2B203"/>
<dbReference type="OrthoDB" id="10250730at2759"/>
<sequence length="305" mass="34081">MIDNTRTLMLPKPSPNQAYVNVSALEAGFIQLPPAWYVQGADPSEIRIVPSLAFYLQHSVSKECVVFDLGVRRDTRSYPPAIRSLIAQAMPVNVPQTIEESLSKGGIKHEDVRTIILSHLHFDHSIGDAVSFPNATFVLGKDSEELLRNGYPANPHSDFLQSSVPIERTRFLTGGDFNIAIGPFPRAHDYFGDGSLYIVDAAGHCKGHINVLARTSTAGSWIYLGGDSAHDVRILTGEKDVATYTTSDGKTRCRHMDRERAIEHIRRVGALLKMPSVHVLIAHDWEWYKRHKHTEFFPGYIRAKL</sequence>
<dbReference type="Proteomes" id="UP000250043">
    <property type="component" value="Unassembled WGS sequence"/>
</dbReference>
<dbReference type="SMART" id="SM00849">
    <property type="entry name" value="Lactamase_B"/>
    <property type="match status" value="1"/>
</dbReference>
<proteinExistence type="inferred from homology"/>
<dbReference type="EMBL" id="KV722419">
    <property type="protein sequence ID" value="OCH89775.1"/>
    <property type="molecule type" value="Genomic_DNA"/>
</dbReference>
<dbReference type="InterPro" id="IPR036866">
    <property type="entry name" value="RibonucZ/Hydroxyglut_hydro"/>
</dbReference>
<feature type="domain" description="Metallo-beta-lactamase" evidence="6">
    <location>
        <begin position="50"/>
        <end position="283"/>
    </location>
</feature>
<evidence type="ECO:0000256" key="1">
    <source>
        <dbReference type="ARBA" id="ARBA00001947"/>
    </source>
</evidence>
<dbReference type="PANTHER" id="PTHR42978">
    <property type="entry name" value="QUORUM-QUENCHING LACTONASE YTNP-RELATED-RELATED"/>
    <property type="match status" value="1"/>
</dbReference>
<evidence type="ECO:0000256" key="2">
    <source>
        <dbReference type="ARBA" id="ARBA00007749"/>
    </source>
</evidence>
<evidence type="ECO:0000259" key="6">
    <source>
        <dbReference type="SMART" id="SM00849"/>
    </source>
</evidence>
<keyword evidence="8" id="KW-1185">Reference proteome</keyword>
<dbReference type="GO" id="GO:0046872">
    <property type="term" value="F:metal ion binding"/>
    <property type="evidence" value="ECO:0007669"/>
    <property type="project" value="UniProtKB-KW"/>
</dbReference>
<gene>
    <name evidence="7" type="ORF">OBBRIDRAFT_793927</name>
</gene>
<dbReference type="PANTHER" id="PTHR42978:SF2">
    <property type="entry name" value="102 KBASES UNSTABLE REGION: FROM 1 TO 119443"/>
    <property type="match status" value="1"/>
</dbReference>
<evidence type="ECO:0000256" key="4">
    <source>
        <dbReference type="ARBA" id="ARBA00022801"/>
    </source>
</evidence>
<dbReference type="InterPro" id="IPR051013">
    <property type="entry name" value="MBL_superfamily_lactonases"/>
</dbReference>
<comment type="similarity">
    <text evidence="2">Belongs to the metallo-beta-lactamase superfamily.</text>
</comment>
<evidence type="ECO:0000256" key="5">
    <source>
        <dbReference type="ARBA" id="ARBA00022833"/>
    </source>
</evidence>
<accession>A0A8E2B203</accession>
<protein>
    <submittedName>
        <fullName evidence="7">Metallo-hydrolase/oxidoreductase</fullName>
    </submittedName>
</protein>
<dbReference type="Gene3D" id="3.60.15.10">
    <property type="entry name" value="Ribonuclease Z/Hydroxyacylglutathione hydrolase-like"/>
    <property type="match status" value="1"/>
</dbReference>
<name>A0A8E2B203_9APHY</name>
<comment type="cofactor">
    <cofactor evidence="1">
        <name>Zn(2+)</name>
        <dbReference type="ChEBI" id="CHEBI:29105"/>
    </cofactor>
</comment>
<evidence type="ECO:0000256" key="3">
    <source>
        <dbReference type="ARBA" id="ARBA00022723"/>
    </source>
</evidence>
<evidence type="ECO:0000313" key="8">
    <source>
        <dbReference type="Proteomes" id="UP000250043"/>
    </source>
</evidence>
<dbReference type="GO" id="GO:0016787">
    <property type="term" value="F:hydrolase activity"/>
    <property type="evidence" value="ECO:0007669"/>
    <property type="project" value="UniProtKB-KW"/>
</dbReference>
<dbReference type="Pfam" id="PF00753">
    <property type="entry name" value="Lactamase_B"/>
    <property type="match status" value="1"/>
</dbReference>